<feature type="domain" description="DUF1731" evidence="3">
    <location>
        <begin position="255"/>
        <end position="302"/>
    </location>
</feature>
<feature type="domain" description="NAD-dependent epimerase/dehydratase" evidence="2">
    <location>
        <begin position="6"/>
        <end position="228"/>
    </location>
</feature>
<dbReference type="Proteomes" id="UP001449657">
    <property type="component" value="Chromosome"/>
</dbReference>
<dbReference type="Pfam" id="PF01370">
    <property type="entry name" value="Epimerase"/>
    <property type="match status" value="1"/>
</dbReference>
<dbReference type="SUPFAM" id="SSF51735">
    <property type="entry name" value="NAD(P)-binding Rossmann-fold domains"/>
    <property type="match status" value="1"/>
</dbReference>
<comment type="similarity">
    <text evidence="1">Belongs to the NAD(P)-dependent epimerase/dehydratase family. SDR39U1 subfamily.</text>
</comment>
<dbReference type="InterPro" id="IPR010099">
    <property type="entry name" value="SDR39U1"/>
</dbReference>
<dbReference type="EMBL" id="CP150096">
    <property type="protein sequence ID" value="WZN48199.1"/>
    <property type="molecule type" value="Genomic_DNA"/>
</dbReference>
<dbReference type="Pfam" id="PF08338">
    <property type="entry name" value="DUF1731"/>
    <property type="match status" value="1"/>
</dbReference>
<sequence>MRNKRIVIAGGAGFIGKGLVEEWGVNNFIVILTRSQPAPPAHGNVTYLHWDGATQGAWTQALEGADLLLNLCGKSVNCRYTPANKNEIFDSRTRSTEALGEAVRLCKKAPALWVNAGSATIYRHAEDRPMDEYTGEFHSDFSVQVCQRWESVFNSQDTPQTRKIILRMAIVIGAQGGVMEPYLNLLKFGLGGHQGSGKQKFSWVHITDVAGMLEFLIEHGECNGVYNCSSPQPTDNRGFTATLRKVYGHNFGLPAPAWMLHIGAALIGTETELLLKSRWVLPVRVLKAGYAFRYPVLEGALLQVKGVLPRKRYHLF</sequence>
<keyword evidence="5" id="KW-1185">Reference proteome</keyword>
<dbReference type="InterPro" id="IPR001509">
    <property type="entry name" value="Epimerase_deHydtase"/>
</dbReference>
<dbReference type="NCBIfam" id="TIGR01777">
    <property type="entry name" value="yfcH"/>
    <property type="match status" value="1"/>
</dbReference>
<dbReference type="RefSeq" id="WP_341842795.1">
    <property type="nucleotide sequence ID" value="NZ_CP149792.1"/>
</dbReference>
<evidence type="ECO:0000256" key="1">
    <source>
        <dbReference type="ARBA" id="ARBA00009353"/>
    </source>
</evidence>
<organism evidence="4 5">
    <name type="scientific">Chitinophaga caseinilytica</name>
    <dbReference type="NCBI Taxonomy" id="2267521"/>
    <lineage>
        <taxon>Bacteria</taxon>
        <taxon>Pseudomonadati</taxon>
        <taxon>Bacteroidota</taxon>
        <taxon>Chitinophagia</taxon>
        <taxon>Chitinophagales</taxon>
        <taxon>Chitinophagaceae</taxon>
        <taxon>Chitinophaga</taxon>
    </lineage>
</organism>
<name>A0ABZ2ZCI6_9BACT</name>
<reference evidence="4 5" key="1">
    <citation type="submission" date="2024-03" db="EMBL/GenBank/DDBJ databases">
        <title>Chitinophaga caseinilytica sp. nov., a casein hydrolysing bacterium isolated from forest soil.</title>
        <authorList>
            <person name="Lee D.S."/>
            <person name="Han D.M."/>
            <person name="Baek J.H."/>
            <person name="Choi D.G."/>
            <person name="Jeon J.H."/>
            <person name="Jeon C.O."/>
        </authorList>
    </citation>
    <scope>NUCLEOTIDE SEQUENCE [LARGE SCALE GENOMIC DNA]</scope>
    <source>
        <strain evidence="4 5">KACC 19118</strain>
    </source>
</reference>
<dbReference type="InterPro" id="IPR036291">
    <property type="entry name" value="NAD(P)-bd_dom_sf"/>
</dbReference>
<dbReference type="PANTHER" id="PTHR11092">
    <property type="entry name" value="SUGAR NUCLEOTIDE EPIMERASE RELATED"/>
    <property type="match status" value="1"/>
</dbReference>
<evidence type="ECO:0000259" key="2">
    <source>
        <dbReference type="Pfam" id="PF01370"/>
    </source>
</evidence>
<proteinExistence type="inferred from homology"/>
<accession>A0ABZ2ZCI6</accession>
<evidence type="ECO:0000313" key="5">
    <source>
        <dbReference type="Proteomes" id="UP001449657"/>
    </source>
</evidence>
<evidence type="ECO:0000259" key="3">
    <source>
        <dbReference type="Pfam" id="PF08338"/>
    </source>
</evidence>
<protein>
    <submittedName>
        <fullName evidence="4">TIGR01777 family oxidoreductase</fullName>
    </submittedName>
</protein>
<evidence type="ECO:0000313" key="4">
    <source>
        <dbReference type="EMBL" id="WZN48199.1"/>
    </source>
</evidence>
<dbReference type="InterPro" id="IPR013549">
    <property type="entry name" value="DUF1731"/>
</dbReference>
<dbReference type="Gene3D" id="3.40.50.720">
    <property type="entry name" value="NAD(P)-binding Rossmann-like Domain"/>
    <property type="match status" value="1"/>
</dbReference>
<gene>
    <name evidence="4" type="ORF">WJU22_08425</name>
</gene>
<dbReference type="PANTHER" id="PTHR11092:SF0">
    <property type="entry name" value="EPIMERASE FAMILY PROTEIN SDR39U1"/>
    <property type="match status" value="1"/>
</dbReference>